<organism evidence="1 2">
    <name type="scientific">Methylobacterium iners</name>
    <dbReference type="NCBI Taxonomy" id="418707"/>
    <lineage>
        <taxon>Bacteria</taxon>
        <taxon>Pseudomonadati</taxon>
        <taxon>Pseudomonadota</taxon>
        <taxon>Alphaproteobacteria</taxon>
        <taxon>Hyphomicrobiales</taxon>
        <taxon>Methylobacteriaceae</taxon>
        <taxon>Methylobacterium</taxon>
    </lineage>
</organism>
<dbReference type="Proteomes" id="UP001055125">
    <property type="component" value="Unassembled WGS sequence"/>
</dbReference>
<protein>
    <submittedName>
        <fullName evidence="1">Uncharacterized protein</fullName>
    </submittedName>
</protein>
<dbReference type="RefSeq" id="WP_238242607.1">
    <property type="nucleotide sequence ID" value="NZ_BPQP01000008.1"/>
</dbReference>
<accession>A0ABQ4RSR7</accession>
<evidence type="ECO:0000313" key="1">
    <source>
        <dbReference type="EMBL" id="GJD93400.1"/>
    </source>
</evidence>
<proteinExistence type="predicted"/>
<gene>
    <name evidence="1" type="ORF">OCOJLMKI_0594</name>
</gene>
<name>A0ABQ4RSR7_9HYPH</name>
<evidence type="ECO:0000313" key="2">
    <source>
        <dbReference type="Proteomes" id="UP001055125"/>
    </source>
</evidence>
<keyword evidence="2" id="KW-1185">Reference proteome</keyword>
<dbReference type="EMBL" id="BPQP01000008">
    <property type="protein sequence ID" value="GJD93400.1"/>
    <property type="molecule type" value="Genomic_DNA"/>
</dbReference>
<comment type="caution">
    <text evidence="1">The sequence shown here is derived from an EMBL/GenBank/DDBJ whole genome shotgun (WGS) entry which is preliminary data.</text>
</comment>
<sequence>MKRQHQIKAGGPKAYWRAMCALTKRASGFTIRDIVELCKAEKPNTVKCYVRSCYRAGHLEEVGERPFPSSRRQPQKLYAVKDTAPEAAPFEKPDRVGLLGAAHQQMWTAMRGLQSFTSRELAATASTDDVMISSDTARIFCWKLEQAGYLQVLGKNGRWKVLRIRPGKNTGPDVPVITGAGDVIDRNARSMRRCAS</sequence>
<reference evidence="1" key="2">
    <citation type="submission" date="2021-08" db="EMBL/GenBank/DDBJ databases">
        <authorList>
            <person name="Tani A."/>
            <person name="Ola A."/>
            <person name="Ogura Y."/>
            <person name="Katsura K."/>
            <person name="Hayashi T."/>
        </authorList>
    </citation>
    <scope>NUCLEOTIDE SEQUENCE</scope>
    <source>
        <strain evidence="1">DSM 19015</strain>
    </source>
</reference>
<reference evidence="1" key="1">
    <citation type="journal article" date="2021" name="Front. Microbiol.">
        <title>Comprehensive Comparative Genomics and Phenotyping of Methylobacterium Species.</title>
        <authorList>
            <person name="Alessa O."/>
            <person name="Ogura Y."/>
            <person name="Fujitani Y."/>
            <person name="Takami H."/>
            <person name="Hayashi T."/>
            <person name="Sahin N."/>
            <person name="Tani A."/>
        </authorList>
    </citation>
    <scope>NUCLEOTIDE SEQUENCE</scope>
    <source>
        <strain evidence="1">DSM 19015</strain>
    </source>
</reference>